<dbReference type="PANTHER" id="PTHR31573">
    <property type="entry name" value="ALPHA-KETOGLUTARATE-DEPENDENT DIOXYGENASE ALKB HOMOLOG 2"/>
    <property type="match status" value="1"/>
</dbReference>
<dbReference type="GO" id="GO:0035516">
    <property type="term" value="F:broad specificity oxidative DNA demethylase activity"/>
    <property type="evidence" value="ECO:0007669"/>
    <property type="project" value="TreeGrafter"/>
</dbReference>
<dbReference type="InterPro" id="IPR032852">
    <property type="entry name" value="ALKBH2"/>
</dbReference>
<proteinExistence type="predicted"/>
<dbReference type="PROSITE" id="PS51471">
    <property type="entry name" value="FE2OG_OXY"/>
    <property type="match status" value="1"/>
</dbReference>
<accession>A0A6C0IX01</accession>
<dbReference type="SUPFAM" id="SSF51197">
    <property type="entry name" value="Clavaminate synthase-like"/>
    <property type="match status" value="1"/>
</dbReference>
<dbReference type="SUPFAM" id="SSF55811">
    <property type="entry name" value="Nudix"/>
    <property type="match status" value="1"/>
</dbReference>
<dbReference type="Gene3D" id="3.90.79.10">
    <property type="entry name" value="Nucleoside Triphosphate Pyrophosphohydrolase"/>
    <property type="match status" value="1"/>
</dbReference>
<dbReference type="InterPro" id="IPR027450">
    <property type="entry name" value="AlkB-like"/>
</dbReference>
<organism evidence="2">
    <name type="scientific">viral metagenome</name>
    <dbReference type="NCBI Taxonomy" id="1070528"/>
    <lineage>
        <taxon>unclassified sequences</taxon>
        <taxon>metagenomes</taxon>
        <taxon>organismal metagenomes</taxon>
    </lineage>
</organism>
<evidence type="ECO:0000259" key="1">
    <source>
        <dbReference type="PROSITE" id="PS51471"/>
    </source>
</evidence>
<reference evidence="2" key="1">
    <citation type="journal article" date="2020" name="Nature">
        <title>Giant virus diversity and host interactions through global metagenomics.</title>
        <authorList>
            <person name="Schulz F."/>
            <person name="Roux S."/>
            <person name="Paez-Espino D."/>
            <person name="Jungbluth S."/>
            <person name="Walsh D.A."/>
            <person name="Denef V.J."/>
            <person name="McMahon K.D."/>
            <person name="Konstantinidis K.T."/>
            <person name="Eloe-Fadrosh E.A."/>
            <person name="Kyrpides N.C."/>
            <person name="Woyke T."/>
        </authorList>
    </citation>
    <scope>NUCLEOTIDE SEQUENCE</scope>
    <source>
        <strain evidence="2">GVMAG-M-3300025572-1</strain>
    </source>
</reference>
<dbReference type="Gene3D" id="2.60.120.590">
    <property type="entry name" value="Alpha-ketoglutarate-dependent dioxygenase AlkB-like"/>
    <property type="match status" value="1"/>
</dbReference>
<dbReference type="PANTHER" id="PTHR31573:SF1">
    <property type="entry name" value="DNA OXIDATIVE DEMETHYLASE ALKBH2"/>
    <property type="match status" value="1"/>
</dbReference>
<dbReference type="InterPro" id="IPR015797">
    <property type="entry name" value="NUDIX_hydrolase-like_dom_sf"/>
</dbReference>
<dbReference type="GO" id="GO:0051747">
    <property type="term" value="F:cytosine C-5 DNA demethylase activity"/>
    <property type="evidence" value="ECO:0007669"/>
    <property type="project" value="TreeGrafter"/>
</dbReference>
<sequence>METYQRDRLLVEFYPAFLSSEEATGLYQHLDRLVPWSKEITPGRRVNQIYGDPGVSYEITVGYNRPSGPVTIKREVKPWGPDSEGPGPVLWAIKERLSALTGAQYNYVVVQRYPSGKVGISPHRDKEMKSGTDIAGISLNATRTLTLTPPKWIPESSLRIPLVSGSLYILKPPTNDHWVHSIEKEPEVTEPRISLTYRYIEVSQSLPISQQITQFLALVPVDELFVYHPQVKRVGVIPYAIYQNEIFWLMGVSNLGRLGDFGGGSNEGETPIACLLREVEEESSGVLTGTVRDAIGRREGLILWRSRSRTGPPYRYFLFAPIPYADFTPAFKPNSEVGSLIWVRQSEATSSRVQLDIFQTSLHQLLRQLRRNDS</sequence>
<name>A0A6C0IX01_9ZZZZ</name>
<dbReference type="EMBL" id="MN740283">
    <property type="protein sequence ID" value="QHT97854.1"/>
    <property type="molecule type" value="Genomic_DNA"/>
</dbReference>
<dbReference type="AlphaFoldDB" id="A0A6C0IX01"/>
<protein>
    <recommendedName>
        <fullName evidence="1">Fe2OG dioxygenase domain-containing protein</fullName>
    </recommendedName>
</protein>
<dbReference type="GO" id="GO:0008198">
    <property type="term" value="F:ferrous iron binding"/>
    <property type="evidence" value="ECO:0007669"/>
    <property type="project" value="TreeGrafter"/>
</dbReference>
<evidence type="ECO:0000313" key="2">
    <source>
        <dbReference type="EMBL" id="QHT97854.1"/>
    </source>
</evidence>
<dbReference type="GO" id="GO:0006307">
    <property type="term" value="P:DNA alkylation repair"/>
    <property type="evidence" value="ECO:0007669"/>
    <property type="project" value="TreeGrafter"/>
</dbReference>
<dbReference type="Pfam" id="PF13532">
    <property type="entry name" value="2OG-FeII_Oxy_2"/>
    <property type="match status" value="1"/>
</dbReference>
<feature type="domain" description="Fe2OG dioxygenase" evidence="1">
    <location>
        <begin position="104"/>
        <end position="201"/>
    </location>
</feature>
<dbReference type="InterPro" id="IPR005123">
    <property type="entry name" value="Oxoglu/Fe-dep_dioxygenase_dom"/>
</dbReference>
<dbReference type="InterPro" id="IPR037151">
    <property type="entry name" value="AlkB-like_sf"/>
</dbReference>